<gene>
    <name evidence="2" type="ORF">rCG_38484</name>
</gene>
<organism evidence="2 3">
    <name type="scientific">Rattus norvegicus</name>
    <name type="common">Rat</name>
    <dbReference type="NCBI Taxonomy" id="10116"/>
    <lineage>
        <taxon>Eukaryota</taxon>
        <taxon>Metazoa</taxon>
        <taxon>Chordata</taxon>
        <taxon>Craniata</taxon>
        <taxon>Vertebrata</taxon>
        <taxon>Euteleostomi</taxon>
        <taxon>Mammalia</taxon>
        <taxon>Eutheria</taxon>
        <taxon>Euarchontoglires</taxon>
        <taxon>Glires</taxon>
        <taxon>Rodentia</taxon>
        <taxon>Myomorpha</taxon>
        <taxon>Muroidea</taxon>
        <taxon>Muridae</taxon>
        <taxon>Murinae</taxon>
        <taxon>Rattus</taxon>
    </lineage>
</organism>
<feature type="region of interest" description="Disordered" evidence="1">
    <location>
        <begin position="1"/>
        <end position="49"/>
    </location>
</feature>
<evidence type="ECO:0000313" key="2">
    <source>
        <dbReference type="EMBL" id="EDL88731.1"/>
    </source>
</evidence>
<name>A6KM23_RAT</name>
<sequence>RSLLGIRRRRRRRRRLGRALPSDATPRPRTHGPGGPGDLFGAQRGSERR</sequence>
<proteinExistence type="predicted"/>
<accession>A6KM23</accession>
<reference evidence="3" key="1">
    <citation type="submission" date="2005-09" db="EMBL/GenBank/DDBJ databases">
        <authorList>
            <person name="Mural R.J."/>
            <person name="Li P.W."/>
            <person name="Adams M.D."/>
            <person name="Amanatides P.G."/>
            <person name="Baden-Tillson H."/>
            <person name="Barnstead M."/>
            <person name="Chin S.H."/>
            <person name="Dew I."/>
            <person name="Evans C.A."/>
            <person name="Ferriera S."/>
            <person name="Flanigan M."/>
            <person name="Fosler C."/>
            <person name="Glodek A."/>
            <person name="Gu Z."/>
            <person name="Holt R.A."/>
            <person name="Jennings D."/>
            <person name="Kraft C.L."/>
            <person name="Lu F."/>
            <person name="Nguyen T."/>
            <person name="Nusskern D.R."/>
            <person name="Pfannkoch C.M."/>
            <person name="Sitter C."/>
            <person name="Sutton G.G."/>
            <person name="Venter J.C."/>
            <person name="Wang Z."/>
            <person name="Woodage T."/>
            <person name="Zheng X.H."/>
            <person name="Zhong F."/>
        </authorList>
    </citation>
    <scope>NUCLEOTIDE SEQUENCE [LARGE SCALE GENOMIC DNA]</scope>
    <source>
        <strain>BN</strain>
        <strain evidence="3">Sprague-Dawley</strain>
    </source>
</reference>
<feature type="non-terminal residue" evidence="2">
    <location>
        <position position="49"/>
    </location>
</feature>
<dbReference type="EMBL" id="CH474066">
    <property type="protein sequence ID" value="EDL88731.1"/>
    <property type="molecule type" value="Genomic_DNA"/>
</dbReference>
<dbReference type="AlphaFoldDB" id="A6KM23"/>
<evidence type="ECO:0000256" key="1">
    <source>
        <dbReference type="SAM" id="MobiDB-lite"/>
    </source>
</evidence>
<dbReference type="Proteomes" id="UP000234681">
    <property type="component" value="Chromosome 3"/>
</dbReference>
<evidence type="ECO:0000313" key="3">
    <source>
        <dbReference type="Proteomes" id="UP000234681"/>
    </source>
</evidence>
<feature type="non-terminal residue" evidence="2">
    <location>
        <position position="1"/>
    </location>
</feature>
<feature type="compositionally biased region" description="Basic residues" evidence="1">
    <location>
        <begin position="1"/>
        <end position="17"/>
    </location>
</feature>
<protein>
    <submittedName>
        <fullName evidence="2">RCG38484</fullName>
    </submittedName>
</protein>